<name>A0A811Y916_NYCPR</name>
<comment type="caution">
    <text evidence="1">The sequence shown here is derived from an EMBL/GenBank/DDBJ whole genome shotgun (WGS) entry which is preliminary data.</text>
</comment>
<sequence length="54" mass="5967">MAGLLTAFLKDAWAKELVLVAPFTKYTTMTNQVNYGNVSNVPSHYQDPHGPSLE</sequence>
<proteinExistence type="predicted"/>
<protein>
    <submittedName>
        <fullName evidence="1">(raccoon dog) hypothetical protein</fullName>
    </submittedName>
</protein>
<reference evidence="1" key="1">
    <citation type="submission" date="2020-12" db="EMBL/GenBank/DDBJ databases">
        <authorList>
            <consortium name="Molecular Ecology Group"/>
        </authorList>
    </citation>
    <scope>NUCLEOTIDE SEQUENCE</scope>
    <source>
        <strain evidence="1">TBG_1078</strain>
    </source>
</reference>
<organism evidence="1 2">
    <name type="scientific">Nyctereutes procyonoides</name>
    <name type="common">Raccoon dog</name>
    <name type="synonym">Canis procyonoides</name>
    <dbReference type="NCBI Taxonomy" id="34880"/>
    <lineage>
        <taxon>Eukaryota</taxon>
        <taxon>Metazoa</taxon>
        <taxon>Chordata</taxon>
        <taxon>Craniata</taxon>
        <taxon>Vertebrata</taxon>
        <taxon>Euteleostomi</taxon>
        <taxon>Mammalia</taxon>
        <taxon>Eutheria</taxon>
        <taxon>Laurasiatheria</taxon>
        <taxon>Carnivora</taxon>
        <taxon>Caniformia</taxon>
        <taxon>Canidae</taxon>
        <taxon>Nyctereutes</taxon>
    </lineage>
</organism>
<evidence type="ECO:0000313" key="2">
    <source>
        <dbReference type="Proteomes" id="UP000645828"/>
    </source>
</evidence>
<accession>A0A811Y916</accession>
<evidence type="ECO:0000313" key="1">
    <source>
        <dbReference type="EMBL" id="CAD7673448.1"/>
    </source>
</evidence>
<dbReference type="EMBL" id="CAJHUB010000671">
    <property type="protein sequence ID" value="CAD7673448.1"/>
    <property type="molecule type" value="Genomic_DNA"/>
</dbReference>
<dbReference type="AlphaFoldDB" id="A0A811Y916"/>
<dbReference type="Proteomes" id="UP000645828">
    <property type="component" value="Unassembled WGS sequence"/>
</dbReference>
<keyword evidence="2" id="KW-1185">Reference proteome</keyword>
<gene>
    <name evidence="1" type="ORF">NYPRO_LOCUS6243</name>
</gene>